<feature type="compositionally biased region" description="Basic and acidic residues" evidence="6">
    <location>
        <begin position="257"/>
        <end position="284"/>
    </location>
</feature>
<dbReference type="PANTHER" id="PTHR24139:SF34">
    <property type="entry name" value="85_88 KDA CALCIUM-INDEPENDENT PHOSPHOLIPASE A2"/>
    <property type="match status" value="1"/>
</dbReference>
<feature type="region of interest" description="Disordered" evidence="6">
    <location>
        <begin position="356"/>
        <end position="401"/>
    </location>
</feature>
<keyword evidence="4 5" id="KW-0443">Lipid metabolism</keyword>
<organism evidence="8 9">
    <name type="scientific">Geodia barretti</name>
    <name type="common">Barrett's horny sponge</name>
    <dbReference type="NCBI Taxonomy" id="519541"/>
    <lineage>
        <taxon>Eukaryota</taxon>
        <taxon>Metazoa</taxon>
        <taxon>Porifera</taxon>
        <taxon>Demospongiae</taxon>
        <taxon>Heteroscleromorpha</taxon>
        <taxon>Tetractinellida</taxon>
        <taxon>Astrophorina</taxon>
        <taxon>Geodiidae</taxon>
        <taxon>Geodia</taxon>
    </lineage>
</organism>
<evidence type="ECO:0000256" key="5">
    <source>
        <dbReference type="PROSITE-ProRule" id="PRU01161"/>
    </source>
</evidence>
<keyword evidence="2 5" id="KW-0378">Hydrolase</keyword>
<feature type="region of interest" description="Disordered" evidence="6">
    <location>
        <begin position="109"/>
        <end position="151"/>
    </location>
</feature>
<proteinExistence type="predicted"/>
<reference evidence="8" key="1">
    <citation type="submission" date="2023-03" db="EMBL/GenBank/DDBJ databases">
        <authorList>
            <person name="Steffen K."/>
            <person name="Cardenas P."/>
        </authorList>
    </citation>
    <scope>NUCLEOTIDE SEQUENCE</scope>
</reference>
<feature type="domain" description="PNPLA" evidence="7">
    <location>
        <begin position="410"/>
        <end position="581"/>
    </location>
</feature>
<evidence type="ECO:0000313" key="9">
    <source>
        <dbReference type="Proteomes" id="UP001174909"/>
    </source>
</evidence>
<feature type="compositionally biased region" description="Basic and acidic residues" evidence="6">
    <location>
        <begin position="135"/>
        <end position="151"/>
    </location>
</feature>
<dbReference type="GO" id="GO:0052816">
    <property type="term" value="F:long-chain fatty acyl-CoA hydrolase activity"/>
    <property type="evidence" value="ECO:0007669"/>
    <property type="project" value="TreeGrafter"/>
</dbReference>
<feature type="short sequence motif" description="GXGXXG" evidence="5">
    <location>
        <begin position="414"/>
        <end position="419"/>
    </location>
</feature>
<dbReference type="SUPFAM" id="SSF52151">
    <property type="entry name" value="FabD/lysophospholipase-like"/>
    <property type="match status" value="1"/>
</dbReference>
<dbReference type="Proteomes" id="UP001174909">
    <property type="component" value="Unassembled WGS sequence"/>
</dbReference>
<dbReference type="InterPro" id="IPR047148">
    <property type="entry name" value="PLPL9"/>
</dbReference>
<name>A0AA35WXK0_GEOBA</name>
<feature type="short sequence motif" description="GXSXG" evidence="5">
    <location>
        <begin position="446"/>
        <end position="450"/>
    </location>
</feature>
<feature type="short sequence motif" description="DGA/G" evidence="5">
    <location>
        <begin position="568"/>
        <end position="570"/>
    </location>
</feature>
<keyword evidence="5" id="KW-0442">Lipid degradation</keyword>
<keyword evidence="1" id="KW-0677">Repeat</keyword>
<protein>
    <submittedName>
        <fullName evidence="8">85/88 kDa calcium-independent phospholipase A2</fullName>
    </submittedName>
</protein>
<keyword evidence="9" id="KW-1185">Reference proteome</keyword>
<feature type="non-terminal residue" evidence="8">
    <location>
        <position position="719"/>
    </location>
</feature>
<evidence type="ECO:0000256" key="2">
    <source>
        <dbReference type="ARBA" id="ARBA00022801"/>
    </source>
</evidence>
<evidence type="ECO:0000259" key="7">
    <source>
        <dbReference type="PROSITE" id="PS51635"/>
    </source>
</evidence>
<dbReference type="GO" id="GO:0005739">
    <property type="term" value="C:mitochondrion"/>
    <property type="evidence" value="ECO:0007669"/>
    <property type="project" value="TreeGrafter"/>
</dbReference>
<dbReference type="InterPro" id="IPR002641">
    <property type="entry name" value="PNPLA_dom"/>
</dbReference>
<feature type="region of interest" description="Disordered" evidence="6">
    <location>
        <begin position="187"/>
        <end position="296"/>
    </location>
</feature>
<feature type="active site" description="Nucleophile" evidence="5">
    <location>
        <position position="448"/>
    </location>
</feature>
<feature type="compositionally biased region" description="Basic and acidic residues" evidence="6">
    <location>
        <begin position="356"/>
        <end position="374"/>
    </location>
</feature>
<dbReference type="EMBL" id="CASHTH010002948">
    <property type="protein sequence ID" value="CAI8037583.1"/>
    <property type="molecule type" value="Genomic_DNA"/>
</dbReference>
<evidence type="ECO:0000313" key="8">
    <source>
        <dbReference type="EMBL" id="CAI8037583.1"/>
    </source>
</evidence>
<accession>A0AA35WXK0</accession>
<evidence type="ECO:0000256" key="6">
    <source>
        <dbReference type="SAM" id="MobiDB-lite"/>
    </source>
</evidence>
<dbReference type="PANTHER" id="PTHR24139">
    <property type="entry name" value="CALCIUM-INDEPENDENT PHOSPHOLIPASE A2"/>
    <property type="match status" value="1"/>
</dbReference>
<comment type="caution">
    <text evidence="8">The sequence shown here is derived from an EMBL/GenBank/DDBJ whole genome shotgun (WGS) entry which is preliminary data.</text>
</comment>
<dbReference type="GO" id="GO:0047499">
    <property type="term" value="F:calcium-independent phospholipase A2 activity"/>
    <property type="evidence" value="ECO:0007669"/>
    <property type="project" value="InterPro"/>
</dbReference>
<feature type="compositionally biased region" description="Basic and acidic residues" evidence="6">
    <location>
        <begin position="384"/>
        <end position="401"/>
    </location>
</feature>
<feature type="active site" description="Proton acceptor" evidence="5">
    <location>
        <position position="568"/>
    </location>
</feature>
<gene>
    <name evidence="8" type="ORF">GBAR_LOCUS21021</name>
</gene>
<dbReference type="AlphaFoldDB" id="A0AA35WXK0"/>
<evidence type="ECO:0000256" key="3">
    <source>
        <dbReference type="ARBA" id="ARBA00023043"/>
    </source>
</evidence>
<evidence type="ECO:0000256" key="4">
    <source>
        <dbReference type="ARBA" id="ARBA00023098"/>
    </source>
</evidence>
<feature type="compositionally biased region" description="Basic and acidic residues" evidence="6">
    <location>
        <begin position="194"/>
        <end position="216"/>
    </location>
</feature>
<keyword evidence="3" id="KW-0040">ANK repeat</keyword>
<dbReference type="Gene3D" id="3.40.1090.10">
    <property type="entry name" value="Cytosolic phospholipase A2 catalytic domain"/>
    <property type="match status" value="1"/>
</dbReference>
<dbReference type="PROSITE" id="PS51635">
    <property type="entry name" value="PNPLA"/>
    <property type="match status" value="1"/>
</dbReference>
<dbReference type="GO" id="GO:0016042">
    <property type="term" value="P:lipid catabolic process"/>
    <property type="evidence" value="ECO:0007669"/>
    <property type="project" value="UniProtKB-UniRule"/>
</dbReference>
<dbReference type="Pfam" id="PF01734">
    <property type="entry name" value="Patatin"/>
    <property type="match status" value="1"/>
</dbReference>
<evidence type="ECO:0000256" key="1">
    <source>
        <dbReference type="ARBA" id="ARBA00022737"/>
    </source>
</evidence>
<dbReference type="InterPro" id="IPR016035">
    <property type="entry name" value="Acyl_Trfase/lysoPLipase"/>
</dbReference>
<sequence>IYPQLNDLPAAKALVAFGCEVNSLNPDDETPLDIARRCYPDGDIVTLLVSVGGQTGEAVTRGLYFLNPLRFTESCEGPWSPDGVVIKRNYTDFGRTPPTPAQIEEHIRRNLSDPTADDVDDSTPKHSSESNGTDGDTHWDYSEEVPDRFNTPEDSIVQGITLQHSIMASRKFKGTPITTRRSLSLTFDEDEHQSDESHDQPDGSHDQHNGSHDRHNTSRLPPESPVPCSKKASQNTPVTVLLNGHPVDQDIGAVQEDCGKRGSEGGGEREGRNRDGREEDREGDSLLSPGDVFSPTPLEVQSLRTLELMASGSVRAKGYSVWQGYRDKRRLEESDNQVLGSIGNCLRAKSIHERWTEEGERRGRDGERGGERRGNVGGQQSDDEGARQTGGREDGSEPEAFKVKPGDKVLCLDGGGIRGLVQLEILREIEELTHRRIVDLFDWIVGTSTGGILALGMVYADMTCRQLHQLYFEMKERVFKNPWLGLICHTQELEAILKERLGEDTKMTSLPKKPKVLVCAVNKATTHMQLTFFNNCFNDAFSNYPVWKVGRYTAAAPLYFTECDYYVDGGVLANNPCSGALTRIQDYHKEKGGQLSLVVSVGCGQYPAVPLGDTSIHSGVLNMMGNIGKLRNIRQLFITALTGCSEAVSDNCRCRCEQQHPPIQYFRFNPSLPEAIESIETNGVKLCDLVVNAKQLLENNDLKLDLLIQHFYYTAVQQR</sequence>
<dbReference type="GO" id="GO:2000304">
    <property type="term" value="P:positive regulation of ceramide biosynthetic process"/>
    <property type="evidence" value="ECO:0007669"/>
    <property type="project" value="TreeGrafter"/>
</dbReference>